<keyword evidence="2" id="KW-1185">Reference proteome</keyword>
<dbReference type="InterPro" id="IPR016161">
    <property type="entry name" value="Ald_DH/histidinol_DH"/>
</dbReference>
<accession>A0ABU9H7X6</accession>
<proteinExistence type="predicted"/>
<comment type="caution">
    <text evidence="1">The sequence shown here is derived from an EMBL/GenBank/DDBJ whole genome shotgun (WGS) entry which is preliminary data.</text>
</comment>
<evidence type="ECO:0000313" key="2">
    <source>
        <dbReference type="Proteomes" id="UP001366060"/>
    </source>
</evidence>
<name>A0ABU9H7X6_9GAMM</name>
<reference evidence="1 2" key="1">
    <citation type="submission" date="2024-02" db="EMBL/GenBank/DDBJ databases">
        <title>Bacteria isolated from the canopy kelp, Nereocystis luetkeana.</title>
        <authorList>
            <person name="Pfister C.A."/>
            <person name="Younker I.T."/>
            <person name="Light S.H."/>
        </authorList>
    </citation>
    <scope>NUCLEOTIDE SEQUENCE [LARGE SCALE GENOMIC DNA]</scope>
    <source>
        <strain evidence="1 2">TI.2.07</strain>
    </source>
</reference>
<organism evidence="1 2">
    <name type="scientific">Psychromonas arctica</name>
    <dbReference type="NCBI Taxonomy" id="168275"/>
    <lineage>
        <taxon>Bacteria</taxon>
        <taxon>Pseudomonadati</taxon>
        <taxon>Pseudomonadota</taxon>
        <taxon>Gammaproteobacteria</taxon>
        <taxon>Alteromonadales</taxon>
        <taxon>Psychromonadaceae</taxon>
        <taxon>Psychromonas</taxon>
    </lineage>
</organism>
<dbReference type="RefSeq" id="WP_341626520.1">
    <property type="nucleotide sequence ID" value="NZ_JBAKBA010000002.1"/>
</dbReference>
<gene>
    <name evidence="1" type="ORF">V6255_01290</name>
</gene>
<protein>
    <submittedName>
        <fullName evidence="1">Uncharacterized protein</fullName>
    </submittedName>
</protein>
<evidence type="ECO:0000313" key="1">
    <source>
        <dbReference type="EMBL" id="MEL0657757.1"/>
    </source>
</evidence>
<dbReference type="EMBL" id="JBAKBA010000002">
    <property type="protein sequence ID" value="MEL0657757.1"/>
    <property type="molecule type" value="Genomic_DNA"/>
</dbReference>
<dbReference type="SUPFAM" id="SSF53720">
    <property type="entry name" value="ALDH-like"/>
    <property type="match status" value="1"/>
</dbReference>
<dbReference type="Proteomes" id="UP001366060">
    <property type="component" value="Unassembled WGS sequence"/>
</dbReference>
<sequence length="244" mass="26121">MSKSIQDSNDQQSTSVIEKATSAWLTWNAIEIEQRITLISQWSELLKLQHSLGLLPGQMVDFHSLHAVPLISSGEEMPGPTGESNVLSTSGRGPFVIMAEQDAPIEAFIALVSCALVAGNSVVMAALPEHKDIISTLEQVCTFSDIEMPIIAVENLVSLEKVIVDPAIAGVGFVGSEAEAIRLNRELAERDGQIALLIVETDLEGLEMVRDQSLVLRFITEKTLTTNVTAVGGNATLLALGCGE</sequence>